<accession>A0A0P6BCR9</accession>
<evidence type="ECO:0000313" key="1">
    <source>
        <dbReference type="EMBL" id="JAN90125.1"/>
    </source>
</evidence>
<protein>
    <submittedName>
        <fullName evidence="1">Uncharacterized protein</fullName>
    </submittedName>
</protein>
<sequence>MQRSRNSQVSRQIRAVAFNRERIKKGEATKYRIQIAERANQLPADRQAALIKTAEKTLKESTLLY</sequence>
<name>A0A0P6BCR9_9CRUS</name>
<reference evidence="1" key="1">
    <citation type="submission" date="2015-10" db="EMBL/GenBank/DDBJ databases">
        <title>EvidentialGene: Evidence-directed Construction of Complete mRNA Transcriptomes without Genomes.</title>
        <authorList>
            <person name="Gilbert D.G."/>
        </authorList>
    </citation>
    <scope>NUCLEOTIDE SEQUENCE</scope>
</reference>
<proteinExistence type="predicted"/>
<dbReference type="EMBL" id="GDIQ01004612">
    <property type="protein sequence ID" value="JAN90125.1"/>
    <property type="molecule type" value="Transcribed_RNA"/>
</dbReference>
<organism evidence="1">
    <name type="scientific">Daphnia magna</name>
    <dbReference type="NCBI Taxonomy" id="35525"/>
    <lineage>
        <taxon>Eukaryota</taxon>
        <taxon>Metazoa</taxon>
        <taxon>Ecdysozoa</taxon>
        <taxon>Arthropoda</taxon>
        <taxon>Crustacea</taxon>
        <taxon>Branchiopoda</taxon>
        <taxon>Diplostraca</taxon>
        <taxon>Cladocera</taxon>
        <taxon>Anomopoda</taxon>
        <taxon>Daphniidae</taxon>
        <taxon>Daphnia</taxon>
    </lineage>
</organism>
<dbReference type="AlphaFoldDB" id="A0A0P6BCR9"/>